<dbReference type="NCBIfam" id="TIGR02595">
    <property type="entry name" value="PEP_CTERM"/>
    <property type="match status" value="1"/>
</dbReference>
<dbReference type="EMBL" id="SJPO01000010">
    <property type="protein sequence ID" value="TWT73457.1"/>
    <property type="molecule type" value="Genomic_DNA"/>
</dbReference>
<organism evidence="2 3">
    <name type="scientific">Posidoniimonas polymericola</name>
    <dbReference type="NCBI Taxonomy" id="2528002"/>
    <lineage>
        <taxon>Bacteria</taxon>
        <taxon>Pseudomonadati</taxon>
        <taxon>Planctomycetota</taxon>
        <taxon>Planctomycetia</taxon>
        <taxon>Pirellulales</taxon>
        <taxon>Lacipirellulaceae</taxon>
        <taxon>Posidoniimonas</taxon>
    </lineage>
</organism>
<comment type="caution">
    <text evidence="2">The sequence shown here is derived from an EMBL/GenBank/DDBJ whole genome shotgun (WGS) entry which is preliminary data.</text>
</comment>
<keyword evidence="3" id="KW-1185">Reference proteome</keyword>
<feature type="domain" description="Ice-binding protein C-terminal" evidence="1">
    <location>
        <begin position="194"/>
        <end position="217"/>
    </location>
</feature>
<name>A0A5C5YCL5_9BACT</name>
<protein>
    <submittedName>
        <fullName evidence="2">PEP-CTERM motif protein</fullName>
    </submittedName>
</protein>
<accession>A0A5C5YCL5</accession>
<evidence type="ECO:0000259" key="1">
    <source>
        <dbReference type="Pfam" id="PF07589"/>
    </source>
</evidence>
<evidence type="ECO:0000313" key="3">
    <source>
        <dbReference type="Proteomes" id="UP000318478"/>
    </source>
</evidence>
<dbReference type="RefSeq" id="WP_197528105.1">
    <property type="nucleotide sequence ID" value="NZ_SJPO01000010.1"/>
</dbReference>
<sequence length="218" mass="22131">MYTDVTESSSTDAVPLYGAPEITANTLDFDPTFASNSFDGAPGADTTDGQLNFDFMTLPGAGLSSFTIKESGSVTLFGAGGAATGAGAGILAEVTIFEADGIVLPNPVKVVANVFKSWTLPTSAGTNPWTNDLFVDLGASLSPLGYSYATKGEVVIDDTLVTTSESGPNTTAFIDKKDFVIIPGGDLTPGGDPDVPEPASAALIGLGLIAAGAVRRRS</sequence>
<gene>
    <name evidence="2" type="ORF">Pla123a_37920</name>
</gene>
<dbReference type="AlphaFoldDB" id="A0A5C5YCL5"/>
<dbReference type="Proteomes" id="UP000318478">
    <property type="component" value="Unassembled WGS sequence"/>
</dbReference>
<dbReference type="InterPro" id="IPR013424">
    <property type="entry name" value="Ice-binding_C"/>
</dbReference>
<proteinExistence type="predicted"/>
<dbReference type="Pfam" id="PF07589">
    <property type="entry name" value="PEP-CTERM"/>
    <property type="match status" value="1"/>
</dbReference>
<evidence type="ECO:0000313" key="2">
    <source>
        <dbReference type="EMBL" id="TWT73457.1"/>
    </source>
</evidence>
<reference evidence="2 3" key="1">
    <citation type="submission" date="2019-02" db="EMBL/GenBank/DDBJ databases">
        <title>Deep-cultivation of Planctomycetes and their phenomic and genomic characterization uncovers novel biology.</title>
        <authorList>
            <person name="Wiegand S."/>
            <person name="Jogler M."/>
            <person name="Boedeker C."/>
            <person name="Pinto D."/>
            <person name="Vollmers J."/>
            <person name="Rivas-Marin E."/>
            <person name="Kohn T."/>
            <person name="Peeters S.H."/>
            <person name="Heuer A."/>
            <person name="Rast P."/>
            <person name="Oberbeckmann S."/>
            <person name="Bunk B."/>
            <person name="Jeske O."/>
            <person name="Meyerdierks A."/>
            <person name="Storesund J.E."/>
            <person name="Kallscheuer N."/>
            <person name="Luecker S."/>
            <person name="Lage O.M."/>
            <person name="Pohl T."/>
            <person name="Merkel B.J."/>
            <person name="Hornburger P."/>
            <person name="Mueller R.-W."/>
            <person name="Bruemmer F."/>
            <person name="Labrenz M."/>
            <person name="Spormann A.M."/>
            <person name="Op Den Camp H."/>
            <person name="Overmann J."/>
            <person name="Amann R."/>
            <person name="Jetten M.S.M."/>
            <person name="Mascher T."/>
            <person name="Medema M.H."/>
            <person name="Devos D.P."/>
            <person name="Kaster A.-K."/>
            <person name="Ovreas L."/>
            <person name="Rohde M."/>
            <person name="Galperin M.Y."/>
            <person name="Jogler C."/>
        </authorList>
    </citation>
    <scope>NUCLEOTIDE SEQUENCE [LARGE SCALE GENOMIC DNA]</scope>
    <source>
        <strain evidence="2 3">Pla123a</strain>
    </source>
</reference>